<proteinExistence type="predicted"/>
<dbReference type="AlphaFoldDB" id="A0ABD1P2Z9"/>
<gene>
    <name evidence="1" type="ORF">Adt_46002</name>
</gene>
<dbReference type="EMBL" id="JBFOLK010000028">
    <property type="protein sequence ID" value="KAL2458252.1"/>
    <property type="molecule type" value="Genomic_DNA"/>
</dbReference>
<sequence>MHPFFREVLKDWNLAPCQITPNGWGQMVASYLLWVVTEAGGNLTPKEFESIYQPCRSSGWYNVSPWPGQKCGTATDNPNKVHNWKERYFFVGGDWEFISEDSLPTDGANLLTSEPAASTCQQISSHSSANSYVICTLGQS</sequence>
<protein>
    <submittedName>
        <fullName evidence="1">Plus3 domain-containing protein</fullName>
    </submittedName>
</protein>
<dbReference type="Proteomes" id="UP001604336">
    <property type="component" value="Unassembled WGS sequence"/>
</dbReference>
<keyword evidence="2" id="KW-1185">Reference proteome</keyword>
<organism evidence="1 2">
    <name type="scientific">Abeliophyllum distichum</name>
    <dbReference type="NCBI Taxonomy" id="126358"/>
    <lineage>
        <taxon>Eukaryota</taxon>
        <taxon>Viridiplantae</taxon>
        <taxon>Streptophyta</taxon>
        <taxon>Embryophyta</taxon>
        <taxon>Tracheophyta</taxon>
        <taxon>Spermatophyta</taxon>
        <taxon>Magnoliopsida</taxon>
        <taxon>eudicotyledons</taxon>
        <taxon>Gunneridae</taxon>
        <taxon>Pentapetalae</taxon>
        <taxon>asterids</taxon>
        <taxon>lamiids</taxon>
        <taxon>Lamiales</taxon>
        <taxon>Oleaceae</taxon>
        <taxon>Forsythieae</taxon>
        <taxon>Abeliophyllum</taxon>
    </lineage>
</organism>
<evidence type="ECO:0000313" key="2">
    <source>
        <dbReference type="Proteomes" id="UP001604336"/>
    </source>
</evidence>
<accession>A0ABD1P2Z9</accession>
<comment type="caution">
    <text evidence="1">The sequence shown here is derived from an EMBL/GenBank/DDBJ whole genome shotgun (WGS) entry which is preliminary data.</text>
</comment>
<evidence type="ECO:0000313" key="1">
    <source>
        <dbReference type="EMBL" id="KAL2458252.1"/>
    </source>
</evidence>
<name>A0ABD1P2Z9_9LAMI</name>
<reference evidence="2" key="1">
    <citation type="submission" date="2024-07" db="EMBL/GenBank/DDBJ databases">
        <title>Two chromosome-level genome assemblies of Korean endemic species Abeliophyllum distichum and Forsythia ovata (Oleaceae).</title>
        <authorList>
            <person name="Jang H."/>
        </authorList>
    </citation>
    <scope>NUCLEOTIDE SEQUENCE [LARGE SCALE GENOMIC DNA]</scope>
</reference>